<dbReference type="PANTHER" id="PTHR43352:SF1">
    <property type="entry name" value="ANTHRANILATE--COA LIGASE"/>
    <property type="match status" value="1"/>
</dbReference>
<dbReference type="Pfam" id="PF13193">
    <property type="entry name" value="AMP-binding_C"/>
    <property type="match status" value="1"/>
</dbReference>
<dbReference type="Proteomes" id="UP001231915">
    <property type="component" value="Unassembled WGS sequence"/>
</dbReference>
<reference evidence="4 5" key="1">
    <citation type="submission" date="2023-05" db="EMBL/GenBank/DDBJ databases">
        <title>Pseudoalteromonas ardens sp. nov., Pseudoalteromonas obscura sp. nov., and Pseudoalteromonas umbrosa sp. nov., isolated from the coral Montipora capitata.</title>
        <authorList>
            <person name="Thomas E.M."/>
            <person name="Smith E.M."/>
            <person name="Papke E."/>
            <person name="Shlafstein M.D."/>
            <person name="Oline D.K."/>
            <person name="Videau P."/>
            <person name="Saw J.H."/>
            <person name="Strangman W.K."/>
            <person name="Ushijima B."/>
        </authorList>
    </citation>
    <scope>NUCLEOTIDE SEQUENCE [LARGE SCALE GENOMIC DNA]</scope>
    <source>
        <strain evidence="4 5">P94</strain>
    </source>
</reference>
<dbReference type="SUPFAM" id="SSF56801">
    <property type="entry name" value="Acetyl-CoA synthetase-like"/>
    <property type="match status" value="1"/>
</dbReference>
<evidence type="ECO:0000259" key="3">
    <source>
        <dbReference type="Pfam" id="PF13193"/>
    </source>
</evidence>
<dbReference type="Gene3D" id="3.40.50.12780">
    <property type="entry name" value="N-terminal domain of ligase-like"/>
    <property type="match status" value="1"/>
</dbReference>
<dbReference type="InterPro" id="IPR025110">
    <property type="entry name" value="AMP-bd_C"/>
</dbReference>
<dbReference type="EMBL" id="JASJUT010000012">
    <property type="protein sequence ID" value="MDK2597755.1"/>
    <property type="molecule type" value="Genomic_DNA"/>
</dbReference>
<evidence type="ECO:0000256" key="1">
    <source>
        <dbReference type="ARBA" id="ARBA00022598"/>
    </source>
</evidence>
<protein>
    <submittedName>
        <fullName evidence="4">AMP-binding protein</fullName>
    </submittedName>
</protein>
<dbReference type="RefSeq" id="WP_284138469.1">
    <property type="nucleotide sequence ID" value="NZ_JASJUT010000012.1"/>
</dbReference>
<name>A0ABT7ES05_9GAMM</name>
<accession>A0ABT7ES05</accession>
<organism evidence="4 5">
    <name type="scientific">Pseudoalteromonas obscura</name>
    <dbReference type="NCBI Taxonomy" id="3048491"/>
    <lineage>
        <taxon>Bacteria</taxon>
        <taxon>Pseudomonadati</taxon>
        <taxon>Pseudomonadota</taxon>
        <taxon>Gammaproteobacteria</taxon>
        <taxon>Alteromonadales</taxon>
        <taxon>Pseudoalteromonadaceae</taxon>
        <taxon>Pseudoalteromonas</taxon>
    </lineage>
</organism>
<evidence type="ECO:0000259" key="2">
    <source>
        <dbReference type="Pfam" id="PF00501"/>
    </source>
</evidence>
<keyword evidence="5" id="KW-1185">Reference proteome</keyword>
<dbReference type="Gene3D" id="3.30.300.30">
    <property type="match status" value="1"/>
</dbReference>
<dbReference type="PANTHER" id="PTHR43352">
    <property type="entry name" value="ACETYL-COA SYNTHETASE"/>
    <property type="match status" value="1"/>
</dbReference>
<dbReference type="InterPro" id="IPR000873">
    <property type="entry name" value="AMP-dep_synth/lig_dom"/>
</dbReference>
<proteinExistence type="predicted"/>
<evidence type="ECO:0000313" key="4">
    <source>
        <dbReference type="EMBL" id="MDK2597755.1"/>
    </source>
</evidence>
<keyword evidence="1" id="KW-0436">Ligase</keyword>
<feature type="domain" description="AMP-dependent synthetase/ligase" evidence="2">
    <location>
        <begin position="49"/>
        <end position="394"/>
    </location>
</feature>
<gene>
    <name evidence="4" type="ORF">QNM18_22085</name>
</gene>
<dbReference type="InterPro" id="IPR045851">
    <property type="entry name" value="AMP-bd_C_sf"/>
</dbReference>
<dbReference type="Pfam" id="PF00501">
    <property type="entry name" value="AMP-binding"/>
    <property type="match status" value="1"/>
</dbReference>
<feature type="domain" description="AMP-binding enzyme C-terminal" evidence="3">
    <location>
        <begin position="449"/>
        <end position="525"/>
    </location>
</feature>
<evidence type="ECO:0000313" key="5">
    <source>
        <dbReference type="Proteomes" id="UP001231915"/>
    </source>
</evidence>
<comment type="caution">
    <text evidence="4">The sequence shown here is derived from an EMBL/GenBank/DDBJ whole genome shotgun (WGS) entry which is preliminary data.</text>
</comment>
<sequence>MNNKELDYRDNFIQENSPDEKDLPDIINLDKFDLPENLNCVTEMLDNAVAEGYGDKVAVITADESYTYQALLDKSNQVANYLVNELDVKPGNRVLLYSPNNIMMVACWLGIVKAGAVTVAVIPTLEPERIVKVVHKAEIKVALCDDRFEERFTTVKNMTDMLSEVTAFDAKLSDHEKLNRQSTEFHNVETAADDCCLIGFSSGTTADNSKAVIHYHRDMLIACQAAGQRVFKITENDRLIGSPSLAFGFGLGSLLLSALYCRASTVLLEGPTPIELLENIERHRPTLMFTSPQAYQAMEAQCDNYDISSLRFCTASGEHVMPSIWQSWKDKTGIALFHGIGSTEMLFLFLGPDIDDIQRGRIGKPIYGYEAKVVDKNGQELPINTVGLLAVRGPLGCRYLSDERQKNYVINGWNVTDDCVLRDEQGHYWFHGRAENEVITGSGRLNLLELENALSTHDIVAECAVVQDRAKSSIHAHVILNKSAECDHSELEISLKEHIKMTIDAQYCPETITFIDAFPRTPSGKIQRHKLQA</sequence>
<dbReference type="InterPro" id="IPR042099">
    <property type="entry name" value="ANL_N_sf"/>
</dbReference>